<sequence>MADDPYNLDRFVKAQSGGIFDRALAELAAGRKQSHWMWFIFPQDRDIGRSAIAKFYGLSGVDEARAYIRDPLLGPRLRQCCEAILTHLEAGGTAGGIMGQVDAMKLKSSMEIFSRADLGEDLFAEVLSHL</sequence>
<dbReference type="Gene3D" id="1.25.40.380">
    <property type="entry name" value="Protein of unknown function DUF1810"/>
    <property type="match status" value="1"/>
</dbReference>
<gene>
    <name evidence="1" type="ORF">D3M59_05900</name>
</gene>
<reference evidence="1 2" key="1">
    <citation type="submission" date="2018-09" db="EMBL/GenBank/DDBJ databases">
        <title>Sphingomonas sp. DAC4.</title>
        <authorList>
            <person name="Seo T."/>
        </authorList>
    </citation>
    <scope>NUCLEOTIDE SEQUENCE [LARGE SCALE GENOMIC DNA]</scope>
    <source>
        <strain evidence="1 2">DAC4</strain>
    </source>
</reference>
<organism evidence="1 2">
    <name type="scientific">Sphingomonas edaphi</name>
    <dbReference type="NCBI Taxonomy" id="2315689"/>
    <lineage>
        <taxon>Bacteria</taxon>
        <taxon>Pseudomonadati</taxon>
        <taxon>Pseudomonadota</taxon>
        <taxon>Alphaproteobacteria</taxon>
        <taxon>Sphingomonadales</taxon>
        <taxon>Sphingomonadaceae</taxon>
        <taxon>Sphingomonas</taxon>
    </lineage>
</organism>
<proteinExistence type="predicted"/>
<dbReference type="Proteomes" id="UP000285023">
    <property type="component" value="Unassembled WGS sequence"/>
</dbReference>
<dbReference type="EMBL" id="QXTF01000001">
    <property type="protein sequence ID" value="RIX32470.1"/>
    <property type="molecule type" value="Genomic_DNA"/>
</dbReference>
<dbReference type="AlphaFoldDB" id="A0A418Q3J6"/>
<dbReference type="Pfam" id="PF08837">
    <property type="entry name" value="DUF1810"/>
    <property type="match status" value="1"/>
</dbReference>
<evidence type="ECO:0000313" key="2">
    <source>
        <dbReference type="Proteomes" id="UP000285023"/>
    </source>
</evidence>
<dbReference type="SUPFAM" id="SSF140736">
    <property type="entry name" value="Rv1873-like"/>
    <property type="match status" value="1"/>
</dbReference>
<comment type="caution">
    <text evidence="1">The sequence shown here is derived from an EMBL/GenBank/DDBJ whole genome shotgun (WGS) entry which is preliminary data.</text>
</comment>
<dbReference type="RefSeq" id="WP_119532441.1">
    <property type="nucleotide sequence ID" value="NZ_QXTF01000001.1"/>
</dbReference>
<name>A0A418Q3J6_9SPHN</name>
<keyword evidence="2" id="KW-1185">Reference proteome</keyword>
<accession>A0A418Q3J6</accession>
<dbReference type="InterPro" id="IPR036287">
    <property type="entry name" value="Rv1873-like_sf"/>
</dbReference>
<evidence type="ECO:0000313" key="1">
    <source>
        <dbReference type="EMBL" id="RIX32470.1"/>
    </source>
</evidence>
<dbReference type="InterPro" id="IPR014937">
    <property type="entry name" value="DUF1810"/>
</dbReference>
<protein>
    <submittedName>
        <fullName evidence="1">DUF1810 family protein</fullName>
    </submittedName>
</protein>
<dbReference type="OrthoDB" id="9801870at2"/>